<feature type="transmembrane region" description="Helical" evidence="1">
    <location>
        <begin position="129"/>
        <end position="153"/>
    </location>
</feature>
<dbReference type="SMART" id="SM00014">
    <property type="entry name" value="acidPPc"/>
    <property type="match status" value="1"/>
</dbReference>
<dbReference type="RefSeq" id="WP_213536512.1">
    <property type="nucleotide sequence ID" value="NZ_BOVQ01000007.1"/>
</dbReference>
<feature type="transmembrane region" description="Helical" evidence="1">
    <location>
        <begin position="55"/>
        <end position="85"/>
    </location>
</feature>
<accession>A0ABV9JHA1</accession>
<feature type="transmembrane region" description="Helical" evidence="1">
    <location>
        <begin position="192"/>
        <end position="211"/>
    </location>
</feature>
<keyword evidence="1" id="KW-0472">Membrane</keyword>
<dbReference type="PANTHER" id="PTHR14969">
    <property type="entry name" value="SPHINGOSINE-1-PHOSPHATE PHOSPHOHYDROLASE"/>
    <property type="match status" value="1"/>
</dbReference>
<dbReference type="Proteomes" id="UP001595987">
    <property type="component" value="Unassembled WGS sequence"/>
</dbReference>
<evidence type="ECO:0000259" key="2">
    <source>
        <dbReference type="SMART" id="SM00014"/>
    </source>
</evidence>
<name>A0ABV9JHA1_9LACT</name>
<dbReference type="InterPro" id="IPR036938">
    <property type="entry name" value="PAP2/HPO_sf"/>
</dbReference>
<keyword evidence="1" id="KW-1133">Transmembrane helix</keyword>
<reference evidence="4" key="1">
    <citation type="journal article" date="2019" name="Int. J. Syst. Evol. Microbiol.">
        <title>The Global Catalogue of Microorganisms (GCM) 10K type strain sequencing project: providing services to taxonomists for standard genome sequencing and annotation.</title>
        <authorList>
            <consortium name="The Broad Institute Genomics Platform"/>
            <consortium name="The Broad Institute Genome Sequencing Center for Infectious Disease"/>
            <person name="Wu L."/>
            <person name="Ma J."/>
        </authorList>
    </citation>
    <scope>NUCLEOTIDE SEQUENCE [LARGE SCALE GENOMIC DNA]</scope>
    <source>
        <strain evidence="4">CCUG 63287</strain>
    </source>
</reference>
<dbReference type="Gene3D" id="1.20.144.10">
    <property type="entry name" value="Phosphatidic acid phosphatase type 2/haloperoxidase"/>
    <property type="match status" value="2"/>
</dbReference>
<keyword evidence="1" id="KW-0812">Transmembrane</keyword>
<feature type="transmembrane region" description="Helical" evidence="1">
    <location>
        <begin position="9"/>
        <end position="28"/>
    </location>
</feature>
<feature type="domain" description="Phosphatidic acid phosphatase type 2/haloperoxidase" evidence="2">
    <location>
        <begin position="90"/>
        <end position="207"/>
    </location>
</feature>
<gene>
    <name evidence="3" type="ORF">ACFO26_10510</name>
</gene>
<evidence type="ECO:0000313" key="3">
    <source>
        <dbReference type="EMBL" id="MFC4653333.1"/>
    </source>
</evidence>
<organism evidence="3 4">
    <name type="scientific">Lactococcus nasutitermitis</name>
    <dbReference type="NCBI Taxonomy" id="1652957"/>
    <lineage>
        <taxon>Bacteria</taxon>
        <taxon>Bacillati</taxon>
        <taxon>Bacillota</taxon>
        <taxon>Bacilli</taxon>
        <taxon>Lactobacillales</taxon>
        <taxon>Streptococcaceae</taxon>
        <taxon>Lactococcus</taxon>
    </lineage>
</organism>
<protein>
    <submittedName>
        <fullName evidence="3">Phosphatase PAP2 family protein</fullName>
    </submittedName>
</protein>
<proteinExistence type="predicted"/>
<dbReference type="CDD" id="cd03392">
    <property type="entry name" value="PAP2_like_2"/>
    <property type="match status" value="1"/>
</dbReference>
<feature type="transmembrane region" description="Helical" evidence="1">
    <location>
        <begin position="165"/>
        <end position="186"/>
    </location>
</feature>
<keyword evidence="4" id="KW-1185">Reference proteome</keyword>
<dbReference type="InterPro" id="IPR000326">
    <property type="entry name" value="PAP2/HPO"/>
</dbReference>
<sequence length="220" mass="24757">MKLNFNKKLYYGIGLTALLLFLLLAFIIKSGYTTTPFAFDSEIDNFAYSLQSSSLLIAFFTALTNFFGDANFELTGIVMLILFFVFRKRLGAIWFGILAIASTVGNSIIKNFIGRLRPDGHRIAAFAHYGGMSFASGHSVFATIFLGCLFLIFSNRMKTQTSKWIFGLLSFFIVLLVMFSRVFVGVHYPSDTLGGLLEGIAILFLTYPIYFKYRVQKNSH</sequence>
<feature type="transmembrane region" description="Helical" evidence="1">
    <location>
        <begin position="92"/>
        <end position="109"/>
    </location>
</feature>
<comment type="caution">
    <text evidence="3">The sequence shown here is derived from an EMBL/GenBank/DDBJ whole genome shotgun (WGS) entry which is preliminary data.</text>
</comment>
<evidence type="ECO:0000256" key="1">
    <source>
        <dbReference type="SAM" id="Phobius"/>
    </source>
</evidence>
<evidence type="ECO:0000313" key="4">
    <source>
        <dbReference type="Proteomes" id="UP001595987"/>
    </source>
</evidence>
<dbReference type="SUPFAM" id="SSF48317">
    <property type="entry name" value="Acid phosphatase/Vanadium-dependent haloperoxidase"/>
    <property type="match status" value="1"/>
</dbReference>
<dbReference type="PANTHER" id="PTHR14969:SF13">
    <property type="entry name" value="AT30094P"/>
    <property type="match status" value="1"/>
</dbReference>
<dbReference type="EMBL" id="JBHSGD010000010">
    <property type="protein sequence ID" value="MFC4653333.1"/>
    <property type="molecule type" value="Genomic_DNA"/>
</dbReference>
<dbReference type="Pfam" id="PF01569">
    <property type="entry name" value="PAP2"/>
    <property type="match status" value="1"/>
</dbReference>